<dbReference type="EMBL" id="JACIDW010000005">
    <property type="protein sequence ID" value="MBB3964535.1"/>
    <property type="molecule type" value="Genomic_DNA"/>
</dbReference>
<dbReference type="Pfam" id="PF11154">
    <property type="entry name" value="DUF2934"/>
    <property type="match status" value="1"/>
</dbReference>
<feature type="region of interest" description="Disordered" evidence="1">
    <location>
        <begin position="18"/>
        <end position="49"/>
    </location>
</feature>
<name>A0A7W6CVP0_9HYPH</name>
<keyword evidence="3" id="KW-1185">Reference proteome</keyword>
<dbReference type="RefSeq" id="WP_183900170.1">
    <property type="nucleotide sequence ID" value="NZ_JACIDW010000005.1"/>
</dbReference>
<dbReference type="Proteomes" id="UP000582090">
    <property type="component" value="Unassembled WGS sequence"/>
</dbReference>
<organism evidence="2 3">
    <name type="scientific">Rhizobium metallidurans</name>
    <dbReference type="NCBI Taxonomy" id="1265931"/>
    <lineage>
        <taxon>Bacteria</taxon>
        <taxon>Pseudomonadati</taxon>
        <taxon>Pseudomonadota</taxon>
        <taxon>Alphaproteobacteria</taxon>
        <taxon>Hyphomicrobiales</taxon>
        <taxon>Rhizobiaceae</taxon>
        <taxon>Rhizobium/Agrobacterium group</taxon>
        <taxon>Rhizobium</taxon>
    </lineage>
</organism>
<evidence type="ECO:0000256" key="1">
    <source>
        <dbReference type="SAM" id="MobiDB-lite"/>
    </source>
</evidence>
<evidence type="ECO:0000313" key="2">
    <source>
        <dbReference type="EMBL" id="MBB3964535.1"/>
    </source>
</evidence>
<accession>A0A7W6CVP0</accession>
<evidence type="ECO:0008006" key="4">
    <source>
        <dbReference type="Google" id="ProtNLM"/>
    </source>
</evidence>
<dbReference type="InterPro" id="IPR021327">
    <property type="entry name" value="DUF2934"/>
</dbReference>
<feature type="compositionally biased region" description="Basic and acidic residues" evidence="1">
    <location>
        <begin position="70"/>
        <end position="79"/>
    </location>
</feature>
<gene>
    <name evidence="2" type="ORF">GGQ67_002196</name>
</gene>
<proteinExistence type="predicted"/>
<dbReference type="AlphaFoldDB" id="A0A7W6CVP0"/>
<comment type="caution">
    <text evidence="2">The sequence shown here is derived from an EMBL/GenBank/DDBJ whole genome shotgun (WGS) entry which is preliminary data.</text>
</comment>
<evidence type="ECO:0000313" key="3">
    <source>
        <dbReference type="Proteomes" id="UP000582090"/>
    </source>
</evidence>
<protein>
    <recommendedName>
        <fullName evidence="4">DUF2934 domain-containing protein</fullName>
    </recommendedName>
</protein>
<sequence>MSDREKDIRDRAHAIWEREGKPEGRHEKHWSQAEHEISHGGDQIDGDDVPNLEALREAARQHTDAFIVKTDLEDADQREATPGMREQP</sequence>
<reference evidence="2 3" key="1">
    <citation type="submission" date="2020-08" db="EMBL/GenBank/DDBJ databases">
        <title>Genomic Encyclopedia of Type Strains, Phase IV (KMG-IV): sequencing the most valuable type-strain genomes for metagenomic binning, comparative biology and taxonomic classification.</title>
        <authorList>
            <person name="Goeker M."/>
        </authorList>
    </citation>
    <scope>NUCLEOTIDE SEQUENCE [LARGE SCALE GENOMIC DNA]</scope>
    <source>
        <strain evidence="2 3">DSM 26575</strain>
    </source>
</reference>
<feature type="region of interest" description="Disordered" evidence="1">
    <location>
        <begin position="61"/>
        <end position="88"/>
    </location>
</feature>
<feature type="compositionally biased region" description="Basic and acidic residues" evidence="1">
    <location>
        <begin position="18"/>
        <end position="39"/>
    </location>
</feature>